<name>A0A9W8YQM9_9PEZI</name>
<evidence type="ECO:0000256" key="2">
    <source>
        <dbReference type="ARBA" id="ARBA00004141"/>
    </source>
</evidence>
<dbReference type="GO" id="GO:0006508">
    <property type="term" value="P:proteolysis"/>
    <property type="evidence" value="ECO:0007669"/>
    <property type="project" value="UniProtKB-KW"/>
</dbReference>
<dbReference type="OrthoDB" id="10257275at2759"/>
<keyword evidence="6 10" id="KW-0812">Transmembrane</keyword>
<evidence type="ECO:0000256" key="3">
    <source>
        <dbReference type="ARBA" id="ARBA00009045"/>
    </source>
</evidence>
<dbReference type="SUPFAM" id="SSF144091">
    <property type="entry name" value="Rhomboid-like"/>
    <property type="match status" value="1"/>
</dbReference>
<protein>
    <recommendedName>
        <fullName evidence="4">rhomboid protease</fullName>
        <ecNumber evidence="4">3.4.21.105</ecNumber>
    </recommendedName>
</protein>
<dbReference type="EMBL" id="JAPEVB010000005">
    <property type="protein sequence ID" value="KAJ4388165.1"/>
    <property type="molecule type" value="Genomic_DNA"/>
</dbReference>
<evidence type="ECO:0000256" key="4">
    <source>
        <dbReference type="ARBA" id="ARBA00013039"/>
    </source>
</evidence>
<proteinExistence type="inferred from homology"/>
<feature type="transmembrane region" description="Helical" evidence="10">
    <location>
        <begin position="159"/>
        <end position="182"/>
    </location>
</feature>
<dbReference type="EC" id="3.4.21.105" evidence="4"/>
<feature type="domain" description="Peptidase S54 rhomboid" evidence="11">
    <location>
        <begin position="64"/>
        <end position="206"/>
    </location>
</feature>
<evidence type="ECO:0000256" key="1">
    <source>
        <dbReference type="ARBA" id="ARBA00000156"/>
    </source>
</evidence>
<dbReference type="InterPro" id="IPR022764">
    <property type="entry name" value="Peptidase_S54_rhomboid_dom"/>
</dbReference>
<evidence type="ECO:0000313" key="12">
    <source>
        <dbReference type="EMBL" id="KAJ4388165.1"/>
    </source>
</evidence>
<dbReference type="Pfam" id="PF01694">
    <property type="entry name" value="Rhomboid"/>
    <property type="match status" value="1"/>
</dbReference>
<keyword evidence="9 10" id="KW-0472">Membrane</keyword>
<dbReference type="AlphaFoldDB" id="A0A9W8YQM9"/>
<dbReference type="PANTHER" id="PTHR43066">
    <property type="entry name" value="RHOMBOID-RELATED PROTEIN"/>
    <property type="match status" value="1"/>
</dbReference>
<keyword evidence="8 10" id="KW-1133">Transmembrane helix</keyword>
<evidence type="ECO:0000313" key="13">
    <source>
        <dbReference type="Proteomes" id="UP001140453"/>
    </source>
</evidence>
<dbReference type="PANTHER" id="PTHR43066:SF1">
    <property type="entry name" value="RHOMBOID PROTEIN 2"/>
    <property type="match status" value="1"/>
</dbReference>
<keyword evidence="13" id="KW-1185">Reference proteome</keyword>
<dbReference type="Gene3D" id="1.20.1540.10">
    <property type="entry name" value="Rhomboid-like"/>
    <property type="match status" value="1"/>
</dbReference>
<evidence type="ECO:0000256" key="8">
    <source>
        <dbReference type="ARBA" id="ARBA00022989"/>
    </source>
</evidence>
<comment type="subcellular location">
    <subcellularLocation>
        <location evidence="2">Membrane</location>
        <topology evidence="2">Multi-pass membrane protein</topology>
    </subcellularLocation>
</comment>
<feature type="transmembrane region" description="Helical" evidence="10">
    <location>
        <begin position="23"/>
        <end position="42"/>
    </location>
</feature>
<sequence>MPSVSLPNISATRARSYVFRLPLFTRIAITVIVAVWVAQVAVPVAQWDIQAWGSLVPAEVGLSSMYRTNTYPFIHLGFFHMVMNVLALTPLLERFESEYGTLTALALFMGPFSTFPAALYILTQTFLLHTNTAVMGASVWVFLLLGVEAMRTYRTNPFFTIATVNIPTWATPLIIVAVVSALVPSASLLGHLAGLAVGYVCGLGYMKWLSPPEKALRGCRGM</sequence>
<accession>A0A9W8YQM9</accession>
<comment type="catalytic activity">
    <reaction evidence="1">
        <text>Cleaves type-1 transmembrane domains using a catalytic dyad composed of serine and histidine that are contributed by different transmembrane domains.</text>
        <dbReference type="EC" id="3.4.21.105"/>
    </reaction>
</comment>
<evidence type="ECO:0000256" key="9">
    <source>
        <dbReference type="ARBA" id="ARBA00023136"/>
    </source>
</evidence>
<feature type="transmembrane region" description="Helical" evidence="10">
    <location>
        <begin position="188"/>
        <end position="206"/>
    </location>
</feature>
<dbReference type="GO" id="GO:0016020">
    <property type="term" value="C:membrane"/>
    <property type="evidence" value="ECO:0007669"/>
    <property type="project" value="UniProtKB-SubCell"/>
</dbReference>
<comment type="caution">
    <text evidence="12">The sequence shown here is derived from an EMBL/GenBank/DDBJ whole genome shotgun (WGS) entry which is preliminary data.</text>
</comment>
<feature type="transmembrane region" description="Helical" evidence="10">
    <location>
        <begin position="128"/>
        <end position="147"/>
    </location>
</feature>
<evidence type="ECO:0000259" key="11">
    <source>
        <dbReference type="Pfam" id="PF01694"/>
    </source>
</evidence>
<feature type="transmembrane region" description="Helical" evidence="10">
    <location>
        <begin position="73"/>
        <end position="92"/>
    </location>
</feature>
<organism evidence="12 13">
    <name type="scientific">Gnomoniopsis smithogilvyi</name>
    <dbReference type="NCBI Taxonomy" id="1191159"/>
    <lineage>
        <taxon>Eukaryota</taxon>
        <taxon>Fungi</taxon>
        <taxon>Dikarya</taxon>
        <taxon>Ascomycota</taxon>
        <taxon>Pezizomycotina</taxon>
        <taxon>Sordariomycetes</taxon>
        <taxon>Sordariomycetidae</taxon>
        <taxon>Diaporthales</taxon>
        <taxon>Gnomoniaceae</taxon>
        <taxon>Gnomoniopsis</taxon>
    </lineage>
</organism>
<evidence type="ECO:0000256" key="7">
    <source>
        <dbReference type="ARBA" id="ARBA00022801"/>
    </source>
</evidence>
<keyword evidence="7" id="KW-0378">Hydrolase</keyword>
<reference evidence="12" key="1">
    <citation type="submission" date="2022-10" db="EMBL/GenBank/DDBJ databases">
        <title>Tapping the CABI collections for fungal endophytes: first genome assemblies for Collariella, Neodidymelliopsis, Ascochyta clinopodiicola, Didymella pomorum, Didymosphaeria variabile, Neocosmospora piperis and Neocucurbitaria cava.</title>
        <authorList>
            <person name="Hill R."/>
        </authorList>
    </citation>
    <scope>NUCLEOTIDE SEQUENCE</scope>
    <source>
        <strain evidence="12">IMI 355082</strain>
    </source>
</reference>
<dbReference type="GO" id="GO:0004252">
    <property type="term" value="F:serine-type endopeptidase activity"/>
    <property type="evidence" value="ECO:0007669"/>
    <property type="project" value="InterPro"/>
</dbReference>
<comment type="similarity">
    <text evidence="3">Belongs to the peptidase S54 family.</text>
</comment>
<gene>
    <name evidence="12" type="primary">RBD2</name>
    <name evidence="12" type="ORF">N0V93_008772</name>
</gene>
<evidence type="ECO:0000256" key="10">
    <source>
        <dbReference type="SAM" id="Phobius"/>
    </source>
</evidence>
<dbReference type="InterPro" id="IPR035952">
    <property type="entry name" value="Rhomboid-like_sf"/>
</dbReference>
<keyword evidence="5 12" id="KW-0645">Protease</keyword>
<evidence type="ECO:0000256" key="5">
    <source>
        <dbReference type="ARBA" id="ARBA00022670"/>
    </source>
</evidence>
<feature type="transmembrane region" description="Helical" evidence="10">
    <location>
        <begin position="99"/>
        <end position="122"/>
    </location>
</feature>
<evidence type="ECO:0000256" key="6">
    <source>
        <dbReference type="ARBA" id="ARBA00022692"/>
    </source>
</evidence>
<dbReference type="Proteomes" id="UP001140453">
    <property type="component" value="Unassembled WGS sequence"/>
</dbReference>